<reference evidence="2 3" key="1">
    <citation type="submission" date="2016-11" db="EMBL/GenBank/DDBJ databases">
        <authorList>
            <person name="Varghese N."/>
            <person name="Submissions S."/>
        </authorList>
    </citation>
    <scope>NUCLEOTIDE SEQUENCE [LARGE SCALE GENOMIC DNA]</scope>
    <source>
        <strain evidence="2 3">DSM 17919</strain>
    </source>
</reference>
<keyword evidence="1" id="KW-1133">Transmembrane helix</keyword>
<evidence type="ECO:0000313" key="3">
    <source>
        <dbReference type="Proteomes" id="UP000184001"/>
    </source>
</evidence>
<keyword evidence="1" id="KW-0812">Transmembrane</keyword>
<dbReference type="InterPro" id="IPR036249">
    <property type="entry name" value="Thioredoxin-like_sf"/>
</dbReference>
<keyword evidence="1" id="KW-0472">Membrane</keyword>
<comment type="caution">
    <text evidence="2">The sequence shown here is derived from an EMBL/GenBank/DDBJ whole genome shotgun (WGS) entry which is preliminary data.</text>
</comment>
<sequence length="305" mass="33326">MSLSKRSAYGAAFVAFAGAIFCALNATQNLDAICITTGCEIFKDISLGGISLWWIGTALFIALALLNLFNLRKTALFLALCAVIGDLGFLLLMIFTAPCVPCLFFAAILFLLFFMQCSVLKRRATLVTPVLVIWTLLFTPNVFSTVNEELGTWAVYGNHQSNVQVFFSPSCSACKNLIPTLAQNDSGNITYYPIAESDGDLEKIFLMQKAITDGTSMYIAFNRAIRGTTPPRAIPFMVRMKLLWNIFRNKSKLASIGVTRIPVLITNGVPNSLLSNEQKHGSKGDVLDFNDDFSGCTDDSSASCE</sequence>
<evidence type="ECO:0000313" key="2">
    <source>
        <dbReference type="EMBL" id="SHI54777.1"/>
    </source>
</evidence>
<feature type="transmembrane region" description="Helical" evidence="1">
    <location>
        <begin position="50"/>
        <end position="69"/>
    </location>
</feature>
<feature type="transmembrane region" description="Helical" evidence="1">
    <location>
        <begin position="76"/>
        <end position="97"/>
    </location>
</feature>
<gene>
    <name evidence="2" type="ORF">SAMN05660830_00270</name>
</gene>
<proteinExistence type="predicted"/>
<feature type="transmembrane region" description="Helical" evidence="1">
    <location>
        <begin position="103"/>
        <end position="120"/>
    </location>
</feature>
<dbReference type="SUPFAM" id="SSF52833">
    <property type="entry name" value="Thioredoxin-like"/>
    <property type="match status" value="1"/>
</dbReference>
<dbReference type="EMBL" id="FQZR01000002">
    <property type="protein sequence ID" value="SHI54777.1"/>
    <property type="molecule type" value="Genomic_DNA"/>
</dbReference>
<protein>
    <submittedName>
        <fullName evidence="2">Uncharacterized protein</fullName>
    </submittedName>
</protein>
<dbReference type="Proteomes" id="UP000184001">
    <property type="component" value="Unassembled WGS sequence"/>
</dbReference>
<dbReference type="AlphaFoldDB" id="A0A8G2F9X2"/>
<accession>A0A8G2F9X2</accession>
<name>A0A8G2F9X2_9BACT</name>
<organism evidence="2 3">
    <name type="scientific">Halodesulfovibrio aestuarii</name>
    <dbReference type="NCBI Taxonomy" id="126333"/>
    <lineage>
        <taxon>Bacteria</taxon>
        <taxon>Pseudomonadati</taxon>
        <taxon>Thermodesulfobacteriota</taxon>
        <taxon>Desulfovibrionia</taxon>
        <taxon>Desulfovibrionales</taxon>
        <taxon>Desulfovibrionaceae</taxon>
        <taxon>Halodesulfovibrio</taxon>
    </lineage>
</organism>
<evidence type="ECO:0000256" key="1">
    <source>
        <dbReference type="SAM" id="Phobius"/>
    </source>
</evidence>
<dbReference type="RefSeq" id="WP_020001411.1">
    <property type="nucleotide sequence ID" value="NZ_CP192219.1"/>
</dbReference>